<dbReference type="AlphaFoldDB" id="W1NGS4"/>
<feature type="compositionally biased region" description="Low complexity" evidence="1">
    <location>
        <begin position="413"/>
        <end position="434"/>
    </location>
</feature>
<organism evidence="2 3">
    <name type="scientific">Amborella trichopoda</name>
    <dbReference type="NCBI Taxonomy" id="13333"/>
    <lineage>
        <taxon>Eukaryota</taxon>
        <taxon>Viridiplantae</taxon>
        <taxon>Streptophyta</taxon>
        <taxon>Embryophyta</taxon>
        <taxon>Tracheophyta</taxon>
        <taxon>Spermatophyta</taxon>
        <taxon>Magnoliopsida</taxon>
        <taxon>Amborellales</taxon>
        <taxon>Amborellaceae</taxon>
        <taxon>Amborella</taxon>
    </lineage>
</organism>
<dbReference type="GO" id="GO:1990071">
    <property type="term" value="C:TRAPPII protein complex"/>
    <property type="evidence" value="ECO:0007669"/>
    <property type="project" value="EnsemblPlants"/>
</dbReference>
<dbReference type="PANTHER" id="PTHR36034:SF2">
    <property type="entry name" value="EXPRESSED PROTEIN"/>
    <property type="match status" value="1"/>
</dbReference>
<reference evidence="3" key="1">
    <citation type="journal article" date="2013" name="Science">
        <title>The Amborella genome and the evolution of flowering plants.</title>
        <authorList>
            <consortium name="Amborella Genome Project"/>
        </authorList>
    </citation>
    <scope>NUCLEOTIDE SEQUENCE [LARGE SCALE GENOMIC DNA]</scope>
</reference>
<dbReference type="OMA" id="HRRQTEM"/>
<accession>W1NGS4</accession>
<feature type="region of interest" description="Disordered" evidence="1">
    <location>
        <begin position="451"/>
        <end position="472"/>
    </location>
</feature>
<feature type="region of interest" description="Disordered" evidence="1">
    <location>
        <begin position="412"/>
        <end position="434"/>
    </location>
</feature>
<name>W1NGS4_AMBTC</name>
<gene>
    <name evidence="2" type="ORF">AMTR_s00010p00249430</name>
</gene>
<dbReference type="GO" id="GO:0005802">
    <property type="term" value="C:trans-Golgi network"/>
    <property type="evidence" value="ECO:0007669"/>
    <property type="project" value="EnsemblPlants"/>
</dbReference>
<dbReference type="PANTHER" id="PTHR36034">
    <property type="entry name" value="EXPRESSED PROTEIN"/>
    <property type="match status" value="1"/>
</dbReference>
<dbReference type="HOGENOM" id="CLU_021186_0_0_1"/>
<protein>
    <submittedName>
        <fullName evidence="2">Uncharacterized protein</fullName>
    </submittedName>
</protein>
<evidence type="ECO:0000313" key="2">
    <source>
        <dbReference type="EMBL" id="ERM94370.1"/>
    </source>
</evidence>
<dbReference type="eggNOG" id="ENOG502QVCZ">
    <property type="taxonomic scope" value="Eukaryota"/>
</dbReference>
<proteinExistence type="predicted"/>
<dbReference type="GO" id="GO:0009504">
    <property type="term" value="C:cell plate"/>
    <property type="evidence" value="ECO:0007669"/>
    <property type="project" value="EnsemblPlants"/>
</dbReference>
<evidence type="ECO:0000256" key="1">
    <source>
        <dbReference type="SAM" id="MobiDB-lite"/>
    </source>
</evidence>
<evidence type="ECO:0000313" key="3">
    <source>
        <dbReference type="Proteomes" id="UP000017836"/>
    </source>
</evidence>
<dbReference type="Gramene" id="ERM94370">
    <property type="protein sequence ID" value="ERM94370"/>
    <property type="gene ID" value="AMTR_s00010p00249430"/>
</dbReference>
<dbReference type="STRING" id="13333.W1NGS4"/>
<keyword evidence="3" id="KW-1185">Reference proteome</keyword>
<dbReference type="EMBL" id="KI397513">
    <property type="protein sequence ID" value="ERM94370.1"/>
    <property type="molecule type" value="Genomic_DNA"/>
</dbReference>
<dbReference type="GO" id="GO:0016192">
    <property type="term" value="P:vesicle-mediated transport"/>
    <property type="evidence" value="ECO:0007669"/>
    <property type="project" value="EnsemblPlants"/>
</dbReference>
<sequence>MNCLTWSCDISVGDDWSSFQLCRTADTTASTMNFLLRTAQPTILDSSGVPELPKDTSAAPKRPNTLEGLIAEDPFPTPSTSDDGNGFGVASGNAEGLNEKAHVEIENHRDVTEEEGWITIPSRELPEDWADAHEISSFRSLHRSFIFPGEQLHILVCLSASKQDTVEIVTPFRVAALMNKNGLFAPGTKGNAPHSEIVKGEVNGTHKENGANQSSEVNGETTLATEEHNNKEENVPTGETLLKRESHKRRTEILLERFRNSHFFVRVAGSDEPLWCKKNISESFSVGSDRVGEKISGNDSGPKKNQKRGNLLSAVIERGDFDRNASGGVARNTVKCCSLPNGDIVVLLQVNIGTEIAEDPVLEVLQFEKYHTSNETHNSVDERNHDDPYGELLKWLLPLDCPVVPPVRPLSPPSLSSNLLAGSPSQRQGASSSGSQLFSFGHFRSYSMNSLPQATTAPAPAPPPPNPQQSFELEDWDRFSPQKTLKGQDVGNEGILSFRGVSLETQRFSVHCGLEGLYIPGRRWRRKLEIIQPVEIQSFVADCNTEDLICVQIKNVAPARTPDIIIFVDAINIIFEETSTGRPPITLPVACIEAGNDHRLPNLALRTGEQHSFILKPAPLVGKDSNAQGERTSRKPFPQGTITSLHRRMGSKSGEIRRDVANVDQYSVLVSCRCSCTDSRLFFKHPISWQPRVARDLLISVASEMSERTLGTSGASQLPVQVLTLQASNLTSEDLTLTVLAPASFTSPPSVISLNSAPSTPMGASDLKDWEQEISSLSRYDTVPLVSVKQKESDGGNRSLSLREPIIPTSDCIANTSLSCTHLWLQSTIPLGYVPSQSTATVRLELLPLTDGIITLDTLQVAVKEKGITYIPEQSLKIYSTSSIATGIS</sequence>
<dbReference type="Proteomes" id="UP000017836">
    <property type="component" value="Unassembled WGS sequence"/>
</dbReference>
<feature type="region of interest" description="Disordered" evidence="1">
    <location>
        <begin position="72"/>
        <end position="93"/>
    </location>
</feature>